<dbReference type="Proteomes" id="UP000272833">
    <property type="component" value="Unassembled WGS sequence"/>
</dbReference>
<dbReference type="AlphaFoldDB" id="A0A2W5WKI1"/>
<dbReference type="GO" id="GO:0003677">
    <property type="term" value="F:DNA binding"/>
    <property type="evidence" value="ECO:0007669"/>
    <property type="project" value="InterPro"/>
</dbReference>
<protein>
    <submittedName>
        <fullName evidence="1">XRE family transcriptional regulator</fullName>
    </submittedName>
</protein>
<name>A0A2W5WKI1_ECTOL</name>
<organism evidence="1 2">
    <name type="scientific">Ectopseudomonas oleovorans</name>
    <name type="common">Pseudomonas oleovorans</name>
    <dbReference type="NCBI Taxonomy" id="301"/>
    <lineage>
        <taxon>Bacteria</taxon>
        <taxon>Pseudomonadati</taxon>
        <taxon>Pseudomonadota</taxon>
        <taxon>Gammaproteobacteria</taxon>
        <taxon>Pseudomonadales</taxon>
        <taxon>Pseudomonadaceae</taxon>
        <taxon>Ectopseudomonas</taxon>
    </lineage>
</organism>
<proteinExistence type="predicted"/>
<dbReference type="Gene3D" id="1.10.260.40">
    <property type="entry name" value="lambda repressor-like DNA-binding domains"/>
    <property type="match status" value="1"/>
</dbReference>
<dbReference type="InterPro" id="IPR010982">
    <property type="entry name" value="Lambda_DNA-bd_dom_sf"/>
</dbReference>
<evidence type="ECO:0000313" key="1">
    <source>
        <dbReference type="EMBL" id="RRW37319.1"/>
    </source>
</evidence>
<reference evidence="1 2" key="1">
    <citation type="submission" date="2018-10" db="EMBL/GenBank/DDBJ databases">
        <title>Transmission dynamics of multidrug resistant bacteria on intensive care unit surfaces.</title>
        <authorList>
            <person name="D'Souza A.W."/>
            <person name="Potter R.F."/>
            <person name="Wallace M."/>
            <person name="Shupe A."/>
            <person name="Patel S."/>
            <person name="Sun S."/>
            <person name="Gul D."/>
            <person name="Kwon J.H."/>
            <person name="Andleeb S."/>
            <person name="Burnham C.-A.D."/>
            <person name="Dantas G."/>
        </authorList>
    </citation>
    <scope>NUCLEOTIDE SEQUENCE [LARGE SCALE GENOMIC DNA]</scope>
    <source>
        <strain evidence="1 2">PO_271</strain>
    </source>
</reference>
<gene>
    <name evidence="1" type="ORF">EGJ44_08505</name>
</gene>
<sequence length="151" mass="17473">MENTRQKFAARLRSTLEQAGYEAKPAVLEREFNLRYWGKPVTLHGVRRWLKGEALPTEDKLLVLAQWLRIDPRTLRFGEEVPEQIKRQQQLYECVPHQEREAIEAFLALSPARRRLIREVIMNFAQAEQAQTHAAQDSTANPAPDTPDEQG</sequence>
<accession>A0A2W5WKI1</accession>
<comment type="caution">
    <text evidence="1">The sequence shown here is derived from an EMBL/GenBank/DDBJ whole genome shotgun (WGS) entry which is preliminary data.</text>
</comment>
<accession>A0A3R8X5N3</accession>
<dbReference type="EMBL" id="RHRS01000017">
    <property type="protein sequence ID" value="RRW37319.1"/>
    <property type="molecule type" value="Genomic_DNA"/>
</dbReference>
<evidence type="ECO:0000313" key="2">
    <source>
        <dbReference type="Proteomes" id="UP000272833"/>
    </source>
</evidence>